<dbReference type="RefSeq" id="XP_044658750.1">
    <property type="nucleotide sequence ID" value="XM_044802815.1"/>
</dbReference>
<comment type="caution">
    <text evidence="1">The sequence shown here is derived from an EMBL/GenBank/DDBJ whole genome shotgun (WGS) entry which is preliminary data.</text>
</comment>
<dbReference type="EMBL" id="BOLY01000004">
    <property type="protein sequence ID" value="GIZ44263.1"/>
    <property type="molecule type" value="Genomic_DNA"/>
</dbReference>
<sequence>MERASDKYWRFDGYKYEMSEPQLRAFLRRSGYYCNNFWPRARLLEVARWKWTSRPDYRYVKRAESKIARSSRKGRTRMKSVPQLRASLRTADASPEFHKFDDLPPELQVRVCEFYVSSFPVVLGRPTQPPLARLNTAMREETLALFYKTTQFRLTIQFLPPAPGETRLTMRMAPESLLFLLNLREKDLALLRKLLLDIDDMSDNDFDSWTVIDATLPTSSEPAKFQYDPQGYGVLHVLNTMEAYGEEWRVRDCQDQLLQDIEAAVREVLDTVTPRKLTLAHLTRLVSKVERVCWDTADRIKWW</sequence>
<keyword evidence="2" id="KW-1185">Reference proteome</keyword>
<dbReference type="OrthoDB" id="3645423at2759"/>
<protein>
    <submittedName>
        <fullName evidence="1">Uncharacterized protein</fullName>
    </submittedName>
</protein>
<dbReference type="GeneID" id="68293042"/>
<evidence type="ECO:0000313" key="2">
    <source>
        <dbReference type="Proteomes" id="UP000825890"/>
    </source>
</evidence>
<reference evidence="1 2" key="1">
    <citation type="submission" date="2021-01" db="EMBL/GenBank/DDBJ databases">
        <title>Cercospora kikuchii MAFF 305040 whole genome shotgun sequence.</title>
        <authorList>
            <person name="Kashiwa T."/>
            <person name="Suzuki T."/>
        </authorList>
    </citation>
    <scope>NUCLEOTIDE SEQUENCE [LARGE SCALE GENOMIC DNA]</scope>
    <source>
        <strain evidence="1 2">MAFF 305040</strain>
    </source>
</reference>
<dbReference type="AlphaFoldDB" id="A0A9P3CTV7"/>
<name>A0A9P3CTV7_9PEZI</name>
<organism evidence="1 2">
    <name type="scientific">Cercospora kikuchii</name>
    <dbReference type="NCBI Taxonomy" id="84275"/>
    <lineage>
        <taxon>Eukaryota</taxon>
        <taxon>Fungi</taxon>
        <taxon>Dikarya</taxon>
        <taxon>Ascomycota</taxon>
        <taxon>Pezizomycotina</taxon>
        <taxon>Dothideomycetes</taxon>
        <taxon>Dothideomycetidae</taxon>
        <taxon>Mycosphaerellales</taxon>
        <taxon>Mycosphaerellaceae</taxon>
        <taxon>Cercospora</taxon>
    </lineage>
</organism>
<dbReference type="Proteomes" id="UP000825890">
    <property type="component" value="Unassembled WGS sequence"/>
</dbReference>
<gene>
    <name evidence="1" type="ORF">CKM354_000746700</name>
</gene>
<accession>A0A9P3CTV7</accession>
<evidence type="ECO:0000313" key="1">
    <source>
        <dbReference type="EMBL" id="GIZ44263.1"/>
    </source>
</evidence>
<proteinExistence type="predicted"/>